<name>A0AA88H066_NAELO</name>
<dbReference type="GO" id="GO:0032511">
    <property type="term" value="P:late endosome to vacuole transport via multivesicular body sorting pathway"/>
    <property type="evidence" value="ECO:0007669"/>
    <property type="project" value="TreeGrafter"/>
</dbReference>
<evidence type="ECO:0008006" key="6">
    <source>
        <dbReference type="Google" id="ProtNLM"/>
    </source>
</evidence>
<evidence type="ECO:0000256" key="2">
    <source>
        <dbReference type="ARBA" id="ARBA00023054"/>
    </source>
</evidence>
<dbReference type="Gene3D" id="1.10.287.1060">
    <property type="entry name" value="ESAT-6-like"/>
    <property type="match status" value="1"/>
</dbReference>
<dbReference type="PANTHER" id="PTHR22761">
    <property type="entry name" value="CHARGED MULTIVESICULAR BODY PROTEIN"/>
    <property type="match status" value="1"/>
</dbReference>
<gene>
    <name evidence="4" type="ORF">C9374_003939</name>
</gene>
<protein>
    <recommendedName>
        <fullName evidence="6">Charged multivesicular body protein 5</fullName>
    </recommendedName>
</protein>
<proteinExistence type="inferred from homology"/>
<feature type="compositionally biased region" description="Basic and acidic residues" evidence="3">
    <location>
        <begin position="202"/>
        <end position="216"/>
    </location>
</feature>
<evidence type="ECO:0000256" key="3">
    <source>
        <dbReference type="SAM" id="MobiDB-lite"/>
    </source>
</evidence>
<dbReference type="Proteomes" id="UP000816034">
    <property type="component" value="Unassembled WGS sequence"/>
</dbReference>
<evidence type="ECO:0000313" key="4">
    <source>
        <dbReference type="EMBL" id="KAG2394175.1"/>
    </source>
</evidence>
<keyword evidence="5" id="KW-1185">Reference proteome</keyword>
<dbReference type="AlphaFoldDB" id="A0AA88H066"/>
<feature type="region of interest" description="Disordered" evidence="3">
    <location>
        <begin position="1"/>
        <end position="25"/>
    </location>
</feature>
<dbReference type="GeneID" id="68096394"/>
<accession>A0AA88H066</accession>
<dbReference type="GO" id="GO:0005771">
    <property type="term" value="C:multivesicular body"/>
    <property type="evidence" value="ECO:0007669"/>
    <property type="project" value="TreeGrafter"/>
</dbReference>
<organism evidence="4 5">
    <name type="scientific">Naegleria lovaniensis</name>
    <name type="common">Amoeba</name>
    <dbReference type="NCBI Taxonomy" id="51637"/>
    <lineage>
        <taxon>Eukaryota</taxon>
        <taxon>Discoba</taxon>
        <taxon>Heterolobosea</taxon>
        <taxon>Tetramitia</taxon>
        <taxon>Eutetramitia</taxon>
        <taxon>Vahlkampfiidae</taxon>
        <taxon>Naegleria</taxon>
    </lineage>
</organism>
<comment type="caution">
    <text evidence="4">The sequence shown here is derived from an EMBL/GenBank/DDBJ whole genome shotgun (WGS) entry which is preliminary data.</text>
</comment>
<feature type="compositionally biased region" description="Polar residues" evidence="3">
    <location>
        <begin position="192"/>
        <end position="201"/>
    </location>
</feature>
<reference evidence="4 5" key="1">
    <citation type="journal article" date="2018" name="BMC Genomics">
        <title>The genome of Naegleria lovaniensis, the basis for a comparative approach to unravel pathogenicity factors of the human pathogenic amoeba N. fowleri.</title>
        <authorList>
            <person name="Liechti N."/>
            <person name="Schurch N."/>
            <person name="Bruggmann R."/>
            <person name="Wittwer M."/>
        </authorList>
    </citation>
    <scope>NUCLEOTIDE SEQUENCE [LARGE SCALE GENOMIC DNA]</scope>
    <source>
        <strain evidence="4 5">ATCC 30569</strain>
    </source>
</reference>
<dbReference type="GO" id="GO:0006900">
    <property type="term" value="P:vesicle budding from membrane"/>
    <property type="evidence" value="ECO:0007669"/>
    <property type="project" value="TreeGrafter"/>
</dbReference>
<dbReference type="Gene3D" id="6.10.250.1710">
    <property type="match status" value="1"/>
</dbReference>
<dbReference type="EMBL" id="PYSW02000001">
    <property type="protein sequence ID" value="KAG2394175.1"/>
    <property type="molecule type" value="Genomic_DNA"/>
</dbReference>
<comment type="similarity">
    <text evidence="1">Belongs to the SNF7 family.</text>
</comment>
<sequence length="216" mass="24942">MRRIFGGSKNNTPPPSLDETSQRLQDRQEVLGKKIKQLEAELSKLRDQIRKAPNKAMQERLKQKAMAVLKQKKMLEKQQESLMGQQWNVEQTSFTVNTVKDSLDTVNAMKSASKTMKKQLKEINIDKVEDLYDDIADHMEDFNDLQEVMSRNYQTPEEVDDNELMAELDMLEGEMQEDDSYLDLDLEVPTKSIGNKNQTSTKTREDAELEKELGLI</sequence>
<dbReference type="InterPro" id="IPR005024">
    <property type="entry name" value="Snf7_fam"/>
</dbReference>
<keyword evidence="2" id="KW-0175">Coiled coil</keyword>
<dbReference type="RefSeq" id="XP_044556069.1">
    <property type="nucleotide sequence ID" value="XM_044693522.1"/>
</dbReference>
<feature type="region of interest" description="Disordered" evidence="3">
    <location>
        <begin position="190"/>
        <end position="216"/>
    </location>
</feature>
<dbReference type="PANTHER" id="PTHR22761:SF12">
    <property type="entry name" value="CHARGED MULTIVESICULAR BODY PROTEIN 5"/>
    <property type="match status" value="1"/>
</dbReference>
<dbReference type="Pfam" id="PF03357">
    <property type="entry name" value="Snf7"/>
    <property type="match status" value="1"/>
</dbReference>
<evidence type="ECO:0000256" key="1">
    <source>
        <dbReference type="ARBA" id="ARBA00006190"/>
    </source>
</evidence>
<evidence type="ECO:0000313" key="5">
    <source>
        <dbReference type="Proteomes" id="UP000816034"/>
    </source>
</evidence>